<sequence length="162" mass="19229">MACRIQIKRKPLKPLKLVANAVKQHTGIQIIRADLDFGHRLGRFEDGKSRPVVLKFISKERKIQVLKKSKELKLGHIYPSENLTPLIQEVFNSVRLKKRDTTESVWTRSGKIFYKNRDGSINRVLYSQYDEWLNLPWPQKSKHQKNYKYRFVNSNLHSKLLW</sequence>
<dbReference type="AlphaFoldDB" id="A0A9D4L7X9"/>
<dbReference type="EMBL" id="JAIWYP010000003">
    <property type="protein sequence ID" value="KAH3853685.1"/>
    <property type="molecule type" value="Genomic_DNA"/>
</dbReference>
<name>A0A9D4L7X9_DREPO</name>
<proteinExistence type="predicted"/>
<keyword evidence="2" id="KW-1185">Reference proteome</keyword>
<gene>
    <name evidence="1" type="ORF">DPMN_096217</name>
</gene>
<dbReference type="Proteomes" id="UP000828390">
    <property type="component" value="Unassembled WGS sequence"/>
</dbReference>
<reference evidence="1" key="1">
    <citation type="journal article" date="2019" name="bioRxiv">
        <title>The Genome of the Zebra Mussel, Dreissena polymorpha: A Resource for Invasive Species Research.</title>
        <authorList>
            <person name="McCartney M.A."/>
            <person name="Auch B."/>
            <person name="Kono T."/>
            <person name="Mallez S."/>
            <person name="Zhang Y."/>
            <person name="Obille A."/>
            <person name="Becker A."/>
            <person name="Abrahante J.E."/>
            <person name="Garbe J."/>
            <person name="Badalamenti J.P."/>
            <person name="Herman A."/>
            <person name="Mangelson H."/>
            <person name="Liachko I."/>
            <person name="Sullivan S."/>
            <person name="Sone E.D."/>
            <person name="Koren S."/>
            <person name="Silverstein K.A.T."/>
            <person name="Beckman K.B."/>
            <person name="Gohl D.M."/>
        </authorList>
    </citation>
    <scope>NUCLEOTIDE SEQUENCE</scope>
    <source>
        <strain evidence="1">Duluth1</strain>
        <tissue evidence="1">Whole animal</tissue>
    </source>
</reference>
<organism evidence="1 2">
    <name type="scientific">Dreissena polymorpha</name>
    <name type="common">Zebra mussel</name>
    <name type="synonym">Mytilus polymorpha</name>
    <dbReference type="NCBI Taxonomy" id="45954"/>
    <lineage>
        <taxon>Eukaryota</taxon>
        <taxon>Metazoa</taxon>
        <taxon>Spiralia</taxon>
        <taxon>Lophotrochozoa</taxon>
        <taxon>Mollusca</taxon>
        <taxon>Bivalvia</taxon>
        <taxon>Autobranchia</taxon>
        <taxon>Heteroconchia</taxon>
        <taxon>Euheterodonta</taxon>
        <taxon>Imparidentia</taxon>
        <taxon>Neoheterodontei</taxon>
        <taxon>Myida</taxon>
        <taxon>Dreissenoidea</taxon>
        <taxon>Dreissenidae</taxon>
        <taxon>Dreissena</taxon>
    </lineage>
</organism>
<evidence type="ECO:0000313" key="2">
    <source>
        <dbReference type="Proteomes" id="UP000828390"/>
    </source>
</evidence>
<protein>
    <submittedName>
        <fullName evidence="1">Uncharacterized protein</fullName>
    </submittedName>
</protein>
<accession>A0A9D4L7X9</accession>
<evidence type="ECO:0000313" key="1">
    <source>
        <dbReference type="EMBL" id="KAH3853685.1"/>
    </source>
</evidence>
<comment type="caution">
    <text evidence="1">The sequence shown here is derived from an EMBL/GenBank/DDBJ whole genome shotgun (WGS) entry which is preliminary data.</text>
</comment>
<reference evidence="1" key="2">
    <citation type="submission" date="2020-11" db="EMBL/GenBank/DDBJ databases">
        <authorList>
            <person name="McCartney M.A."/>
            <person name="Auch B."/>
            <person name="Kono T."/>
            <person name="Mallez S."/>
            <person name="Becker A."/>
            <person name="Gohl D.M."/>
            <person name="Silverstein K.A.T."/>
            <person name="Koren S."/>
            <person name="Bechman K.B."/>
            <person name="Herman A."/>
            <person name="Abrahante J.E."/>
            <person name="Garbe J."/>
        </authorList>
    </citation>
    <scope>NUCLEOTIDE SEQUENCE</scope>
    <source>
        <strain evidence="1">Duluth1</strain>
        <tissue evidence="1">Whole animal</tissue>
    </source>
</reference>